<organism evidence="1 2">
    <name type="scientific">Kuenenia stuttgartiensis</name>
    <dbReference type="NCBI Taxonomy" id="174633"/>
    <lineage>
        <taxon>Bacteria</taxon>
        <taxon>Pseudomonadati</taxon>
        <taxon>Planctomycetota</taxon>
        <taxon>Candidatus Brocadiia</taxon>
        <taxon>Candidatus Brocadiales</taxon>
        <taxon>Candidatus Brocadiaceae</taxon>
        <taxon>Candidatus Kuenenia</taxon>
    </lineage>
</organism>
<keyword evidence="2" id="KW-1185">Reference proteome</keyword>
<name>A0A2C9CKS7_KUEST</name>
<evidence type="ECO:0000313" key="1">
    <source>
        <dbReference type="EMBL" id="SOH06332.1"/>
    </source>
</evidence>
<sequence length="117" mass="13200">MKGNLGLRPNFHHTDTPTIAHVHVTVLAYHILAGILKKLRTAGVHYNWNTIRNILATHIRVTTTMNTKDGCVIAVRTCTAPTEKQHTIYNKLQIKHTPLGRKNIKSPMKTQRCSAEK</sequence>
<dbReference type="Proteomes" id="UP000221734">
    <property type="component" value="Chromosome Kuenenia_stuttgartiensis_MBR1"/>
</dbReference>
<dbReference type="EMBL" id="LT934425">
    <property type="protein sequence ID" value="SOH06332.1"/>
    <property type="molecule type" value="Genomic_DNA"/>
</dbReference>
<dbReference type="KEGG" id="kst:KSMBR1_3859"/>
<gene>
    <name evidence="1" type="ORF">KSMBR1_3859</name>
</gene>
<protein>
    <submittedName>
        <fullName evidence="1">Putative orf</fullName>
    </submittedName>
</protein>
<evidence type="ECO:0000313" key="2">
    <source>
        <dbReference type="Proteomes" id="UP000221734"/>
    </source>
</evidence>
<accession>A0A2C9CKS7</accession>
<reference evidence="2" key="1">
    <citation type="submission" date="2017-10" db="EMBL/GenBank/DDBJ databases">
        <authorList>
            <person name="Frank J."/>
        </authorList>
    </citation>
    <scope>NUCLEOTIDE SEQUENCE [LARGE SCALE GENOMIC DNA]</scope>
</reference>
<dbReference type="AlphaFoldDB" id="A0A2C9CKS7"/>
<proteinExistence type="predicted"/>